<reference evidence="1 2" key="1">
    <citation type="journal article" date="2014" name="BMC Genomics">
        <title>Comparison of environmental and isolate Sulfobacillus genomes reveals diverse carbon, sulfur, nitrogen, and hydrogen metabolisms.</title>
        <authorList>
            <person name="Justice N.B."/>
            <person name="Norman A."/>
            <person name="Brown C.T."/>
            <person name="Singh A."/>
            <person name="Thomas B.C."/>
            <person name="Banfield J.F."/>
        </authorList>
    </citation>
    <scope>NUCLEOTIDE SEQUENCE [LARGE SCALE GENOMIC DNA]</scope>
    <source>
        <strain evidence="1">AMDSBA3</strain>
    </source>
</reference>
<proteinExistence type="predicted"/>
<comment type="caution">
    <text evidence="1">The sequence shown here is derived from an EMBL/GenBank/DDBJ whole genome shotgun (WGS) entry which is preliminary data.</text>
</comment>
<accession>A0A2T2WCU1</accession>
<organism evidence="1 2">
    <name type="scientific">Sulfobacillus acidophilus</name>
    <dbReference type="NCBI Taxonomy" id="53633"/>
    <lineage>
        <taxon>Bacteria</taxon>
        <taxon>Bacillati</taxon>
        <taxon>Bacillota</taxon>
        <taxon>Clostridia</taxon>
        <taxon>Eubacteriales</taxon>
        <taxon>Clostridiales Family XVII. Incertae Sedis</taxon>
        <taxon>Sulfobacillus</taxon>
    </lineage>
</organism>
<dbReference type="EMBL" id="PXYV01000092">
    <property type="protein sequence ID" value="PSR20046.1"/>
    <property type="molecule type" value="Genomic_DNA"/>
</dbReference>
<evidence type="ECO:0000313" key="2">
    <source>
        <dbReference type="Proteomes" id="UP000241848"/>
    </source>
</evidence>
<dbReference type="Proteomes" id="UP000241848">
    <property type="component" value="Unassembled WGS sequence"/>
</dbReference>
<evidence type="ECO:0000313" key="1">
    <source>
        <dbReference type="EMBL" id="PSR20046.1"/>
    </source>
</evidence>
<protein>
    <submittedName>
        <fullName evidence="1">Uncharacterized protein</fullName>
    </submittedName>
</protein>
<feature type="non-terminal residue" evidence="1">
    <location>
        <position position="1"/>
    </location>
</feature>
<sequence length="60" mass="6625">VTIILTPNPKMYILNKNSGLALAAILLVEPPDHRRAAGRADAGVVVACWVKFWDHDCLRN</sequence>
<name>A0A2T2WCU1_9FIRM</name>
<gene>
    <name evidence="1" type="ORF">C7B45_16790</name>
</gene>
<dbReference type="AlphaFoldDB" id="A0A2T2WCU1"/>